<dbReference type="PANTHER" id="PTHR12231:SF253">
    <property type="entry name" value="DPR-INTERACTING PROTEIN ETA, ISOFORM B-RELATED"/>
    <property type="match status" value="1"/>
</dbReference>
<dbReference type="InterPro" id="IPR013098">
    <property type="entry name" value="Ig_I-set"/>
</dbReference>
<proteinExistence type="predicted"/>
<evidence type="ECO:0000256" key="2">
    <source>
        <dbReference type="ARBA" id="ARBA00022737"/>
    </source>
</evidence>
<dbReference type="InterPro" id="IPR013783">
    <property type="entry name" value="Ig-like_fold"/>
</dbReference>
<dbReference type="CDD" id="cd00096">
    <property type="entry name" value="Ig"/>
    <property type="match status" value="3"/>
</dbReference>
<feature type="domain" description="Fibronectin type-III" evidence="7">
    <location>
        <begin position="559"/>
        <end position="659"/>
    </location>
</feature>
<feature type="non-terminal residue" evidence="8">
    <location>
        <position position="842"/>
    </location>
</feature>
<evidence type="ECO:0000313" key="9">
    <source>
        <dbReference type="Proteomes" id="UP001626550"/>
    </source>
</evidence>
<dbReference type="PROSITE" id="PS50835">
    <property type="entry name" value="IG_LIKE"/>
    <property type="match status" value="3"/>
</dbReference>
<dbReference type="AlphaFoldDB" id="A0ABD2PZZ2"/>
<dbReference type="InterPro" id="IPR003599">
    <property type="entry name" value="Ig_sub"/>
</dbReference>
<feature type="chain" id="PRO_5044846144" evidence="5">
    <location>
        <begin position="20"/>
        <end position="842"/>
    </location>
</feature>
<dbReference type="InterPro" id="IPR036179">
    <property type="entry name" value="Ig-like_dom_sf"/>
</dbReference>
<keyword evidence="9" id="KW-1185">Reference proteome</keyword>
<keyword evidence="2" id="KW-0677">Repeat</keyword>
<evidence type="ECO:0000256" key="4">
    <source>
        <dbReference type="ARBA" id="ARBA00023319"/>
    </source>
</evidence>
<dbReference type="Gene3D" id="2.60.40.10">
    <property type="entry name" value="Immunoglobulins"/>
    <property type="match status" value="7"/>
</dbReference>
<evidence type="ECO:0000256" key="3">
    <source>
        <dbReference type="ARBA" id="ARBA00023157"/>
    </source>
</evidence>
<evidence type="ECO:0000313" key="8">
    <source>
        <dbReference type="EMBL" id="KAL3312962.1"/>
    </source>
</evidence>
<dbReference type="SMART" id="SM00408">
    <property type="entry name" value="IGc2"/>
    <property type="match status" value="5"/>
</dbReference>
<evidence type="ECO:0000259" key="6">
    <source>
        <dbReference type="PROSITE" id="PS50835"/>
    </source>
</evidence>
<keyword evidence="3" id="KW-1015">Disulfide bond</keyword>
<dbReference type="InterPro" id="IPR003961">
    <property type="entry name" value="FN3_dom"/>
</dbReference>
<dbReference type="InterPro" id="IPR003598">
    <property type="entry name" value="Ig_sub2"/>
</dbReference>
<evidence type="ECO:0000256" key="1">
    <source>
        <dbReference type="ARBA" id="ARBA00022729"/>
    </source>
</evidence>
<feature type="domain" description="Ig-like" evidence="6">
    <location>
        <begin position="234"/>
        <end position="322"/>
    </location>
</feature>
<dbReference type="InterPro" id="IPR036116">
    <property type="entry name" value="FN3_sf"/>
</dbReference>
<dbReference type="InterPro" id="IPR051170">
    <property type="entry name" value="Neural/epithelial_adhesion"/>
</dbReference>
<feature type="signal peptide" evidence="5">
    <location>
        <begin position="1"/>
        <end position="19"/>
    </location>
</feature>
<dbReference type="InterPro" id="IPR007110">
    <property type="entry name" value="Ig-like_dom"/>
</dbReference>
<dbReference type="SMART" id="SM00060">
    <property type="entry name" value="FN3"/>
    <property type="match status" value="2"/>
</dbReference>
<dbReference type="PANTHER" id="PTHR12231">
    <property type="entry name" value="CTX-RELATED TYPE I TRANSMEMBRANE PROTEIN"/>
    <property type="match status" value="1"/>
</dbReference>
<dbReference type="Proteomes" id="UP001626550">
    <property type="component" value="Unassembled WGS sequence"/>
</dbReference>
<name>A0ABD2PZZ2_9PLAT</name>
<keyword evidence="4" id="KW-0393">Immunoglobulin domain</keyword>
<protein>
    <submittedName>
        <fullName evidence="8">Neural cell adhesion molecule 1</fullName>
    </submittedName>
</protein>
<dbReference type="EMBL" id="JBJKFK010001490">
    <property type="protein sequence ID" value="KAL3312962.1"/>
    <property type="molecule type" value="Genomic_DNA"/>
</dbReference>
<feature type="domain" description="Ig-like" evidence="6">
    <location>
        <begin position="38"/>
        <end position="123"/>
    </location>
</feature>
<dbReference type="SUPFAM" id="SSF49265">
    <property type="entry name" value="Fibronectin type III"/>
    <property type="match status" value="1"/>
</dbReference>
<keyword evidence="1 5" id="KW-0732">Signal</keyword>
<organism evidence="8 9">
    <name type="scientific">Cichlidogyrus casuarinus</name>
    <dbReference type="NCBI Taxonomy" id="1844966"/>
    <lineage>
        <taxon>Eukaryota</taxon>
        <taxon>Metazoa</taxon>
        <taxon>Spiralia</taxon>
        <taxon>Lophotrochozoa</taxon>
        <taxon>Platyhelminthes</taxon>
        <taxon>Monogenea</taxon>
        <taxon>Monopisthocotylea</taxon>
        <taxon>Dactylogyridea</taxon>
        <taxon>Ancyrocephalidae</taxon>
        <taxon>Cichlidogyrus</taxon>
    </lineage>
</organism>
<dbReference type="Pfam" id="PF07679">
    <property type="entry name" value="I-set"/>
    <property type="match status" value="1"/>
</dbReference>
<gene>
    <name evidence="8" type="primary">NCAM1_2</name>
    <name evidence="8" type="ORF">Ciccas_008439</name>
</gene>
<dbReference type="SMART" id="SM00409">
    <property type="entry name" value="IG"/>
    <property type="match status" value="4"/>
</dbReference>
<accession>A0ABD2PZZ2</accession>
<reference evidence="8 9" key="1">
    <citation type="submission" date="2024-11" db="EMBL/GenBank/DDBJ databases">
        <title>Adaptive evolution of stress response genes in parasites aligns with host niche diversity.</title>
        <authorList>
            <person name="Hahn C."/>
            <person name="Resl P."/>
        </authorList>
    </citation>
    <scope>NUCLEOTIDE SEQUENCE [LARGE SCALE GENOMIC DNA]</scope>
    <source>
        <strain evidence="8">EGGRZ-B1_66</strain>
        <tissue evidence="8">Body</tissue>
    </source>
</reference>
<dbReference type="PROSITE" id="PS50853">
    <property type="entry name" value="FN3"/>
    <property type="match status" value="1"/>
</dbReference>
<evidence type="ECO:0000259" key="7">
    <source>
        <dbReference type="PROSITE" id="PS50853"/>
    </source>
</evidence>
<sequence>MVLIIASLWLLSYIGCSEQNQLVIHDLDENGVAQGLYGKDMTLVCEFAGDSQGGSLIEWYLPSDPNNKVKKDGSKAFVYQQLDTNKYQLELVVKSVEMSDGGTYTCRLGQMVTGRFEEKAKATAEVQVMKPISAIECPEDQWIPASLDEDGSMNLFNQAMIRCVLDGMPPPKISWRYKHQQLSSSAKYTMKPSEGLQIHGVSKSDSGIYTVTAKQPKQINTFIRDIRVLVFVKPEITLPPRILGPFKNAVVDGYEAVLECHGIGDPMPIIQWYKDNKALSHSAKYLINSNPTVGQLKIVKVRYPDDSGTYVCRALVDSNAVKTNLDERAYDERSITVDVNLRPEMLHVSNRFVLLGQSVIGHCQVRATDPVELYFQKLYDPVPYELGVQANDSRIKVWRTTDPGSPLTHNLYMEIQNTVYSDTWNYTCHARAFGMHYWWNTTINVQQVAQFHPREGLSYLDEYAGERYGWLNNATNISCRADVLPGVKWSWYRRGQQIVDTKNGTFQIISLDRWTWSESWLQIRPCKLTEYFIYDEYVCEAVNHVGLNQSNIMFRKASKPGAPIVNSYTVDETSVSINLQPSIVDGGMPLLRYELMYRAQNGRQSLYGPVSFLLRNQPISLDGLLAGSTLNIEIFALTQVGRGFPQLLSVTTKNIAKRPSPVKCVSGFEAEDPYSYTVRWIVPNSGGRPLQGYRVRFRAIEAEMLSTHDPSVSNNLAEDTKQKRPVIRKALSTWRVIEPTFNTPYLNNLRLLDLDQDTTYQLVVEAFTETGYSLAPIELQLQSFARMELLPNHPLDSSPSQEFIFDPVSKLYLPQNKTVEYIPNWYVFKTPKDTDPDGRPFR</sequence>
<evidence type="ECO:0000256" key="5">
    <source>
        <dbReference type="SAM" id="SignalP"/>
    </source>
</evidence>
<feature type="domain" description="Ig-like" evidence="6">
    <location>
        <begin position="138"/>
        <end position="227"/>
    </location>
</feature>
<comment type="caution">
    <text evidence="8">The sequence shown here is derived from an EMBL/GenBank/DDBJ whole genome shotgun (WGS) entry which is preliminary data.</text>
</comment>
<dbReference type="Pfam" id="PF13927">
    <property type="entry name" value="Ig_3"/>
    <property type="match status" value="1"/>
</dbReference>
<dbReference type="SUPFAM" id="SSF48726">
    <property type="entry name" value="Immunoglobulin"/>
    <property type="match status" value="5"/>
</dbReference>